<dbReference type="PANTHER" id="PTHR43790:SF4">
    <property type="entry name" value="GUANOSINE IMPORT ATP-BINDING PROTEIN NUPO"/>
    <property type="match status" value="1"/>
</dbReference>
<comment type="caution">
    <text evidence="4">The sequence shown here is derived from an EMBL/GenBank/DDBJ whole genome shotgun (WGS) entry which is preliminary data.</text>
</comment>
<dbReference type="SMART" id="SM00382">
    <property type="entry name" value="AAA"/>
    <property type="match status" value="1"/>
</dbReference>
<dbReference type="Pfam" id="PF00005">
    <property type="entry name" value="ABC_tran"/>
    <property type="match status" value="2"/>
</dbReference>
<evidence type="ECO:0000256" key="2">
    <source>
        <dbReference type="ARBA" id="ARBA00022840"/>
    </source>
</evidence>
<dbReference type="InterPro" id="IPR050107">
    <property type="entry name" value="ABC_carbohydrate_import_ATPase"/>
</dbReference>
<dbReference type="STRING" id="1776334.APZ16_00465"/>
<dbReference type="EMBL" id="LQMQ01000059">
    <property type="protein sequence ID" value="KUO39588.1"/>
    <property type="molecule type" value="Genomic_DNA"/>
</dbReference>
<evidence type="ECO:0000259" key="3">
    <source>
        <dbReference type="PROSITE" id="PS50893"/>
    </source>
</evidence>
<dbReference type="PANTHER" id="PTHR43790">
    <property type="entry name" value="CARBOHYDRATE TRANSPORT ATP-BINDING PROTEIN MG119-RELATED"/>
    <property type="match status" value="1"/>
</dbReference>
<dbReference type="Proteomes" id="UP000074294">
    <property type="component" value="Unassembled WGS sequence"/>
</dbReference>
<dbReference type="CDD" id="cd03215">
    <property type="entry name" value="ABC_Carb_Monos_II"/>
    <property type="match status" value="1"/>
</dbReference>
<accession>A0A147JSW2</accession>
<dbReference type="PROSITE" id="PS00211">
    <property type="entry name" value="ABC_TRANSPORTER_1"/>
    <property type="match status" value="2"/>
</dbReference>
<dbReference type="InterPro" id="IPR017871">
    <property type="entry name" value="ABC_transporter-like_CS"/>
</dbReference>
<gene>
    <name evidence="4" type="ORF">APZ16_00465</name>
</gene>
<name>A0A147JSW2_HADYE</name>
<keyword evidence="1" id="KW-0547">Nucleotide-binding</keyword>
<dbReference type="InterPro" id="IPR027417">
    <property type="entry name" value="P-loop_NTPase"/>
</dbReference>
<evidence type="ECO:0000313" key="5">
    <source>
        <dbReference type="Proteomes" id="UP000074294"/>
    </source>
</evidence>
<feature type="domain" description="ABC transporter" evidence="3">
    <location>
        <begin position="15"/>
        <end position="251"/>
    </location>
</feature>
<organism evidence="4 5">
    <name type="scientific">Hadarchaeum yellowstonense</name>
    <dbReference type="NCBI Taxonomy" id="1776334"/>
    <lineage>
        <taxon>Archaea</taxon>
        <taxon>Methanobacteriati</taxon>
        <taxon>Candidatus Hadarchaeota</taxon>
        <taxon>Candidatus Hadarchaeia</taxon>
        <taxon>Candidatus Hadarchaeales</taxon>
        <taxon>Candidatus Hadarchaeaceae</taxon>
        <taxon>Candidatus Hadarchaeum</taxon>
    </lineage>
</organism>
<dbReference type="AlphaFoldDB" id="A0A147JSW2"/>
<feature type="domain" description="ABC transporter" evidence="3">
    <location>
        <begin position="268"/>
        <end position="512"/>
    </location>
</feature>
<dbReference type="GO" id="GO:0016887">
    <property type="term" value="F:ATP hydrolysis activity"/>
    <property type="evidence" value="ECO:0007669"/>
    <property type="project" value="InterPro"/>
</dbReference>
<protein>
    <recommendedName>
        <fullName evidence="3">ABC transporter domain-containing protein</fullName>
    </recommendedName>
</protein>
<evidence type="ECO:0000313" key="4">
    <source>
        <dbReference type="EMBL" id="KUO39588.1"/>
    </source>
</evidence>
<dbReference type="SUPFAM" id="SSF52540">
    <property type="entry name" value="P-loop containing nucleoside triphosphate hydrolases"/>
    <property type="match status" value="2"/>
</dbReference>
<dbReference type="PROSITE" id="PS50893">
    <property type="entry name" value="ABC_TRANSPORTER_2"/>
    <property type="match status" value="2"/>
</dbReference>
<dbReference type="InterPro" id="IPR003593">
    <property type="entry name" value="AAA+_ATPase"/>
</dbReference>
<evidence type="ECO:0000256" key="1">
    <source>
        <dbReference type="ARBA" id="ARBA00022741"/>
    </source>
</evidence>
<proteinExistence type="predicted"/>
<reference evidence="4 5" key="1">
    <citation type="journal article" date="2016" name="Nat. Microbiol.">
        <title>Genomic inference of the metabolism of cosmopolitan subsurface Archaea, Hadesarchaea.</title>
        <authorList>
            <person name="Baker B.J."/>
            <person name="Saw J.H."/>
            <person name="Lind A.E."/>
            <person name="Lazar C.S."/>
            <person name="Hinrichs K.-U."/>
            <person name="Teske A.P."/>
            <person name="Ettema T.J."/>
        </authorList>
    </citation>
    <scope>NUCLEOTIDE SEQUENCE [LARGE SCALE GENOMIC DNA]</scope>
</reference>
<dbReference type="Gene3D" id="3.40.50.300">
    <property type="entry name" value="P-loop containing nucleotide triphosphate hydrolases"/>
    <property type="match status" value="2"/>
</dbReference>
<dbReference type="InterPro" id="IPR003439">
    <property type="entry name" value="ABC_transporter-like_ATP-bd"/>
</dbReference>
<keyword evidence="2" id="KW-0067">ATP-binding</keyword>
<dbReference type="CDD" id="cd03216">
    <property type="entry name" value="ABC_Carb_Monos_I"/>
    <property type="match status" value="1"/>
</dbReference>
<dbReference type="GO" id="GO:0005524">
    <property type="term" value="F:ATP binding"/>
    <property type="evidence" value="ECO:0007669"/>
    <property type="project" value="UniProtKB-KW"/>
</dbReference>
<sequence>MKTDPSSSETDEYVLEMRGITKRFPGVLANDHIDFTLKKGEIHSILGENGAGKTTLMKILYGLYQPDEGEIRIWGKKVKIKSPKDAIELGIGLIPQISMLVPTLTVRENIALGLEPSKGPFVDVKEEERKIKELQKKFGMEVPLDAKPWQLSVGEKQKVEILRAIYRGSKILIMDEPTSMLSPPEKMALLQSMEKLARSGIASVPFITHKIPEVLAVSDRITVLRRGKVTGVFLTKKVSREKIITSMIGREIESEVHIPHVKEGEKVLEVKELKSYSDKGFLAVKGVSFSVRAGEIFGVAGVAGNGQKELVETIVGLRKAVGGKVLYRGQDITNKPPSTFRSLNVGFVPGERLERGVVPHLTLYENVALSYYKKSPYSKRGMMNYDEIIRLTKKLMEEFDIRAPTPSTIARTLSGGNLQKLILAKELSSNPDFILVEEPTAGLDVGCQDFIHSVFLREKKEKKAILMFSGDLDEIMKLSDTIGVMYEGEMVAILPRREATREKVGDLMVGKKI</sequence>